<name>A0A0M3JXG7_ANISI</name>
<keyword evidence="3" id="KW-1185">Reference proteome</keyword>
<gene>
    <name evidence="2" type="ORF">ASIM_LOCUS12510</name>
</gene>
<dbReference type="AlphaFoldDB" id="A0A0M3JXG7"/>
<evidence type="ECO:0000256" key="1">
    <source>
        <dbReference type="SAM" id="SignalP"/>
    </source>
</evidence>
<sequence>MISAPYNQFFHFLAVVALHLLGVNCQKNTKLAASVHGNLTCDGVVAYGTILSLVEGLEDINTGRQYLRVSEWTMADHFGQFSVSGTLHSQANHAYLNITHQCIAPDRWKRYHNCYINTNIRLTLDTHGDTQFAGELTSQEFQTNEPKCVLWDYELPSEAYTSRRTYEDGRSK</sequence>
<reference evidence="2 3" key="2">
    <citation type="submission" date="2018-11" db="EMBL/GenBank/DDBJ databases">
        <authorList>
            <consortium name="Pathogen Informatics"/>
        </authorList>
    </citation>
    <scope>NUCLEOTIDE SEQUENCE [LARGE SCALE GENOMIC DNA]</scope>
</reference>
<reference evidence="4" key="1">
    <citation type="submission" date="2017-02" db="UniProtKB">
        <authorList>
            <consortium name="WormBaseParasite"/>
        </authorList>
    </citation>
    <scope>IDENTIFICATION</scope>
</reference>
<feature type="signal peptide" evidence="1">
    <location>
        <begin position="1"/>
        <end position="25"/>
    </location>
</feature>
<feature type="chain" id="PRO_5043121088" evidence="1">
    <location>
        <begin position="26"/>
        <end position="172"/>
    </location>
</feature>
<dbReference type="WBParaSite" id="ASIM_0001304401-mRNA-1">
    <property type="protein sequence ID" value="ASIM_0001304401-mRNA-1"/>
    <property type="gene ID" value="ASIM_0001304401"/>
</dbReference>
<dbReference type="OrthoDB" id="5810533at2759"/>
<keyword evidence="1" id="KW-0732">Signal</keyword>
<evidence type="ECO:0000313" key="3">
    <source>
        <dbReference type="Proteomes" id="UP000267096"/>
    </source>
</evidence>
<organism evidence="4">
    <name type="scientific">Anisakis simplex</name>
    <name type="common">Herring worm</name>
    <dbReference type="NCBI Taxonomy" id="6269"/>
    <lineage>
        <taxon>Eukaryota</taxon>
        <taxon>Metazoa</taxon>
        <taxon>Ecdysozoa</taxon>
        <taxon>Nematoda</taxon>
        <taxon>Chromadorea</taxon>
        <taxon>Rhabditida</taxon>
        <taxon>Spirurina</taxon>
        <taxon>Ascaridomorpha</taxon>
        <taxon>Ascaridoidea</taxon>
        <taxon>Anisakidae</taxon>
        <taxon>Anisakis</taxon>
        <taxon>Anisakis simplex complex</taxon>
    </lineage>
</organism>
<dbReference type="Proteomes" id="UP000267096">
    <property type="component" value="Unassembled WGS sequence"/>
</dbReference>
<accession>A0A0M3JXG7</accession>
<evidence type="ECO:0000313" key="2">
    <source>
        <dbReference type="EMBL" id="VDK47542.1"/>
    </source>
</evidence>
<proteinExistence type="predicted"/>
<evidence type="ECO:0000313" key="4">
    <source>
        <dbReference type="WBParaSite" id="ASIM_0001304401-mRNA-1"/>
    </source>
</evidence>
<dbReference type="EMBL" id="UYRR01031202">
    <property type="protein sequence ID" value="VDK47542.1"/>
    <property type="molecule type" value="Genomic_DNA"/>
</dbReference>
<protein>
    <submittedName>
        <fullName evidence="4">Transthyretin-like family protein</fullName>
    </submittedName>
</protein>